<name>A0A7J7VPT2_RHIFE</name>
<feature type="compositionally biased region" description="Polar residues" evidence="1">
    <location>
        <begin position="263"/>
        <end position="282"/>
    </location>
</feature>
<evidence type="ECO:0000313" key="3">
    <source>
        <dbReference type="Proteomes" id="UP000585614"/>
    </source>
</evidence>
<feature type="region of interest" description="Disordered" evidence="1">
    <location>
        <begin position="1811"/>
        <end position="1843"/>
    </location>
</feature>
<feature type="region of interest" description="Disordered" evidence="1">
    <location>
        <begin position="217"/>
        <end position="282"/>
    </location>
</feature>
<feature type="region of interest" description="Disordered" evidence="1">
    <location>
        <begin position="986"/>
        <end position="1036"/>
    </location>
</feature>
<proteinExistence type="predicted"/>
<feature type="compositionally biased region" description="Low complexity" evidence="1">
    <location>
        <begin position="26"/>
        <end position="42"/>
    </location>
</feature>
<dbReference type="GO" id="GO:0008017">
    <property type="term" value="F:microtubule binding"/>
    <property type="evidence" value="ECO:0007669"/>
    <property type="project" value="InterPro"/>
</dbReference>
<feature type="compositionally biased region" description="Polar residues" evidence="1">
    <location>
        <begin position="388"/>
        <end position="401"/>
    </location>
</feature>
<feature type="compositionally biased region" description="Polar residues" evidence="1">
    <location>
        <begin position="1621"/>
        <end position="1630"/>
    </location>
</feature>
<sequence>MRPGPSGKDCSYLEWTAGEEGKDGDSSVSSGRLSGSSGGHESCTQPHRPWKERPPQELGSPRQPRESNPRLEQLRDKIRAQVRWQASCASLGTSIPSSASHLYQASTPAPRKRARKLKHPPQAPAYPGLGILSAAERGAEDKAVLGQRREPSRVSQQQEAVPWEKTKKTKSGSCKREKAPKSPTPRRAAKDKDFELTGVYAWRKGRALARVLLGPPPILPRLQSEAPSRDPAPTAELGDSKKVGAAASSPVCRMPSRPASVRSDPQASANTPNLTSCKQPRSVQSAMTILRELRQQIQAGLQLAQDRHLRGGQERQSSKLWLRDSTGRRHQGPCSAPDARESFLKRPQATAEGTHPSLERDGSFPTRQHWSTWTRWGSCPQRARSAQGRDSSFQRSGSTPERLTCFPSRPWSASAGQRTRATCENWEAPSRGPWNPLERPSPPAQRPQSTSFTQRAGTPCKGRGSLLLPSGAKHTWPRPTHSAPQNAPRKENEARLPPPCPKLQGLLGHPYSSECLREFMRQKTLERRQRALEEKAKAVRALDLRNQRLQDIYRKQREAVLGRGVPGKAFPVVSQTNPGIVTFVPHSAQSRDLEAPGSLGSPVLQWSKVTSGMVLGDQEAPGSFCLCLNRALSHTETLGTGGPQESWDGTPLLTSATGSLGPPKLQDPTPHAPHPGLCIYLDSEEAERLGTPGPLHFRYKQARLQALETMANILKQRIDVLTAKLLRSEAADSLGDLVLGSLPSCPSAVPVAATSAAPVCPGGLVPSRGRGAPWDWADMQAQTLLSPTCSLDGGTPLWSPSWEARRSLSSRGHLASKTRGFMDVGRLELDERLARNTASFQVLRPFTGSSRRVPAPPDPTCSSLWLEETPSARGAGLVAPWTMQSCGQQEHGRLRAGHLSDIQQKSLSFLQSLKLDQQKQEQALAHLRQRAEMEVWETQKALDEMLFKHQLQRLMEKHETQARPGIASELEQLLLCGDLDRKTSWSNVTARPRSHPPLGTDAAMPSQGAKEGWQSPVGKSASAEPMQEGRPDEAHSQLPQARLYPWDHPTQQSPVGPSSTLPRVSHHFMLQMLEQSVEQSLQEEELRAQHQAALLHLREKALEEKMRAELAWLEHWRGCLGSTGHYTALVALVEKQQHVLSDLEREQREIQCLRNSHLLSHRERTLLLQHTWDTLFMQRSLARLQQELQAPPRLSQSPSPEIKAAREAGSEANQRPEGTTQGSSCPLTPHRPGSPRRSPESLQAPQLLTQQQDGTPPRTTSASDSHPQPPRSAWGEDTAADHGWPDARGQLVDSGSHMDPESGEQPCVPLPSPQQVTSLDVGWPLGPAFPTAAGEADGSVPAAELQFQQTKEPPLGDPQTNPSPPSAEEETRALMESNAGSFQGPNQQSQGGGGPRSPQEASQVAEGGAGRAGAESGLDFVGSPVEKAPETESWWSGEPRCEAWGTGTCWQEDAHNPFWQEAAQVMPVQTTCPVSSSSDLDLSLSIPSGSSVSEGADFGKGGETRPPQASPGRPEEPWEADLSPSTDRKPLQALPEPEVPVSLQAPPGNPSELAGLTAESRAPEHGGSGAPPVPEEDRPPLAGVLPEILSPVDEVLSYGSADLPSSTHRGALFPLPPPTLSAESGATASPHSEDFPSPPEDTMSPGGSLGPPEEDASISTGELPSSEEGLPEALSLGPQESGLCLGEGAPGGSLGDGLEESSSTAGDQAVGGPWSAPGWLGSPLCVGAGDAPVQPPPLSRTVCVAGEGLPTLLTAGDTGLSGCGDPAPALHVGPCTELPGVEQATVLDLVSTQLSRRILCDTLAVLSELAQPGSSTTEGLADASPAPGPHTAATGPSRGRWDF</sequence>
<feature type="compositionally biased region" description="Low complexity" evidence="1">
    <location>
        <begin position="1823"/>
        <end position="1837"/>
    </location>
</feature>
<feature type="region of interest" description="Disordered" evidence="1">
    <location>
        <begin position="379"/>
        <end position="504"/>
    </location>
</feature>
<dbReference type="PANTHER" id="PTHR13958">
    <property type="entry name" value="CENTROSOME-ASSOCIATED PROTEIN 350"/>
    <property type="match status" value="1"/>
</dbReference>
<dbReference type="InterPro" id="IPR028750">
    <property type="entry name" value="CEP350/CC187"/>
</dbReference>
<feature type="region of interest" description="Disordered" evidence="1">
    <location>
        <begin position="91"/>
        <end position="190"/>
    </location>
</feature>
<feature type="compositionally biased region" description="Low complexity" evidence="1">
    <location>
        <begin position="1473"/>
        <end position="1493"/>
    </location>
</feature>
<feature type="compositionally biased region" description="Polar residues" evidence="1">
    <location>
        <begin position="1240"/>
        <end position="1266"/>
    </location>
</feature>
<dbReference type="GO" id="GO:0005813">
    <property type="term" value="C:centrosome"/>
    <property type="evidence" value="ECO:0007669"/>
    <property type="project" value="InterPro"/>
</dbReference>
<feature type="compositionally biased region" description="Basic residues" evidence="1">
    <location>
        <begin position="110"/>
        <end position="119"/>
    </location>
</feature>
<dbReference type="Proteomes" id="UP000585614">
    <property type="component" value="Unassembled WGS sequence"/>
</dbReference>
<feature type="region of interest" description="Disordered" evidence="1">
    <location>
        <begin position="308"/>
        <end position="339"/>
    </location>
</feature>
<feature type="compositionally biased region" description="Polar residues" evidence="1">
    <location>
        <begin position="91"/>
        <end position="107"/>
    </location>
</feature>
<feature type="region of interest" description="Disordered" evidence="1">
    <location>
        <begin position="637"/>
        <end position="660"/>
    </location>
</feature>
<dbReference type="EMBL" id="JACAGC010000012">
    <property type="protein sequence ID" value="KAF6327038.1"/>
    <property type="molecule type" value="Genomic_DNA"/>
</dbReference>
<protein>
    <submittedName>
        <fullName evidence="2">Coiled-coil domain containing 187</fullName>
    </submittedName>
</protein>
<accession>A0A7J7VPT2</accession>
<reference evidence="2 3" key="1">
    <citation type="journal article" date="2020" name="Nature">
        <title>Six reference-quality genomes reveal evolution of bat adaptations.</title>
        <authorList>
            <person name="Jebb D."/>
            <person name="Huang Z."/>
            <person name="Pippel M."/>
            <person name="Hughes G.M."/>
            <person name="Lavrichenko K."/>
            <person name="Devanna P."/>
            <person name="Winkler S."/>
            <person name="Jermiin L.S."/>
            <person name="Skirmuntt E.C."/>
            <person name="Katzourakis A."/>
            <person name="Burkitt-Gray L."/>
            <person name="Ray D.A."/>
            <person name="Sullivan K.A.M."/>
            <person name="Roscito J.G."/>
            <person name="Kirilenko B.M."/>
            <person name="Davalos L.M."/>
            <person name="Corthals A.P."/>
            <person name="Power M.L."/>
            <person name="Jones G."/>
            <person name="Ransome R.D."/>
            <person name="Dechmann D.K.N."/>
            <person name="Locatelli A.G."/>
            <person name="Puechmaille S.J."/>
            <person name="Fedrigo O."/>
            <person name="Jarvis E.D."/>
            <person name="Hiller M."/>
            <person name="Vernes S.C."/>
            <person name="Myers E.W."/>
            <person name="Teeling E.C."/>
        </authorList>
    </citation>
    <scope>NUCLEOTIDE SEQUENCE [LARGE SCALE GENOMIC DNA]</scope>
    <source>
        <strain evidence="2">MRhiFer1</strain>
        <tissue evidence="2">Lung</tissue>
    </source>
</reference>
<feature type="compositionally biased region" description="Basic and acidic residues" evidence="1">
    <location>
        <begin position="137"/>
        <end position="152"/>
    </location>
</feature>
<feature type="compositionally biased region" description="Basic and acidic residues" evidence="1">
    <location>
        <begin position="63"/>
        <end position="78"/>
    </location>
</feature>
<dbReference type="PANTHER" id="PTHR13958:SF5">
    <property type="entry name" value="COILED-COIL DOMAIN-CONTAINING PROTEIN 187"/>
    <property type="match status" value="1"/>
</dbReference>
<feature type="region of interest" description="Disordered" evidence="1">
    <location>
        <begin position="1"/>
        <end position="78"/>
    </location>
</feature>
<feature type="region of interest" description="Disordered" evidence="1">
    <location>
        <begin position="1471"/>
        <end position="1586"/>
    </location>
</feature>
<feature type="compositionally biased region" description="Polar residues" evidence="1">
    <location>
        <begin position="1211"/>
        <end position="1226"/>
    </location>
</feature>
<feature type="compositionally biased region" description="Polar residues" evidence="1">
    <location>
        <begin position="446"/>
        <end position="456"/>
    </location>
</feature>
<gene>
    <name evidence="2" type="ORF">mRhiFer1_002258</name>
</gene>
<feature type="region of interest" description="Disordered" evidence="1">
    <location>
        <begin position="1598"/>
        <end position="1714"/>
    </location>
</feature>
<feature type="region of interest" description="Disordered" evidence="1">
    <location>
        <begin position="346"/>
        <end position="365"/>
    </location>
</feature>
<evidence type="ECO:0000256" key="1">
    <source>
        <dbReference type="SAM" id="MobiDB-lite"/>
    </source>
</evidence>
<feature type="region of interest" description="Disordered" evidence="1">
    <location>
        <begin position="1189"/>
        <end position="1440"/>
    </location>
</feature>
<feature type="compositionally biased region" description="Basic and acidic residues" evidence="1">
    <location>
        <begin position="308"/>
        <end position="327"/>
    </location>
</feature>
<organism evidence="2 3">
    <name type="scientific">Rhinolophus ferrumequinum</name>
    <name type="common">Greater horseshoe bat</name>
    <dbReference type="NCBI Taxonomy" id="59479"/>
    <lineage>
        <taxon>Eukaryota</taxon>
        <taxon>Metazoa</taxon>
        <taxon>Chordata</taxon>
        <taxon>Craniata</taxon>
        <taxon>Vertebrata</taxon>
        <taxon>Euteleostomi</taxon>
        <taxon>Mammalia</taxon>
        <taxon>Eutheria</taxon>
        <taxon>Laurasiatheria</taxon>
        <taxon>Chiroptera</taxon>
        <taxon>Yinpterochiroptera</taxon>
        <taxon>Rhinolophoidea</taxon>
        <taxon>Rhinolophidae</taxon>
        <taxon>Rhinolophinae</taxon>
        <taxon>Rhinolophus</taxon>
    </lineage>
</organism>
<evidence type="ECO:0000313" key="2">
    <source>
        <dbReference type="EMBL" id="KAF6327038.1"/>
    </source>
</evidence>
<feature type="compositionally biased region" description="Low complexity" evidence="1">
    <location>
        <begin position="1380"/>
        <end position="1389"/>
    </location>
</feature>
<dbReference type="GO" id="GO:0034453">
    <property type="term" value="P:microtubule anchoring"/>
    <property type="evidence" value="ECO:0007669"/>
    <property type="project" value="InterPro"/>
</dbReference>
<comment type="caution">
    <text evidence="2">The sequence shown here is derived from an EMBL/GenBank/DDBJ whole genome shotgun (WGS) entry which is preliminary data.</text>
</comment>